<dbReference type="Pfam" id="PF05721">
    <property type="entry name" value="PhyH"/>
    <property type="match status" value="1"/>
</dbReference>
<evidence type="ECO:0000256" key="4">
    <source>
        <dbReference type="ARBA" id="ARBA00011738"/>
    </source>
</evidence>
<evidence type="ECO:0000313" key="12">
    <source>
        <dbReference type="Proteomes" id="UP000470384"/>
    </source>
</evidence>
<keyword evidence="6" id="KW-0223">Dioxygenase</keyword>
<evidence type="ECO:0000256" key="10">
    <source>
        <dbReference type="NCBIfam" id="TIGR02408"/>
    </source>
</evidence>
<name>A0A845QEU8_9HYPH</name>
<dbReference type="GO" id="GO:0005506">
    <property type="term" value="F:iron ion binding"/>
    <property type="evidence" value="ECO:0007669"/>
    <property type="project" value="UniProtKB-ARBA"/>
</dbReference>
<protein>
    <recommendedName>
        <fullName evidence="10">Ectoine hydroxylase</fullName>
        <ecNumber evidence="10">1.14.11.55</ecNumber>
    </recommendedName>
</protein>
<comment type="similarity">
    <text evidence="3">Belongs to the PhyH family. EctD subfamily.</text>
</comment>
<proteinExistence type="inferred from homology"/>
<gene>
    <name evidence="11" type="primary">thpD</name>
    <name evidence="11" type="ORF">GTQ45_12430</name>
</gene>
<organism evidence="11 12">
    <name type="scientific">Pyruvatibacter mobilis</name>
    <dbReference type="NCBI Taxonomy" id="1712261"/>
    <lineage>
        <taxon>Bacteria</taxon>
        <taxon>Pseudomonadati</taxon>
        <taxon>Pseudomonadota</taxon>
        <taxon>Alphaproteobacteria</taxon>
        <taxon>Hyphomicrobiales</taxon>
        <taxon>Parvibaculaceae</taxon>
        <taxon>Pyruvatibacter</taxon>
    </lineage>
</organism>
<sequence length="310" mass="34723">MRDAYPSRQGTTAETLPRQDAIAYAPWHAHAPLTREQHAAFERDGFLVLRNLFDAEEVAALKTEMASLLNDPSGLEDETVVREPKQDLVRSIFRIHAQNALFHRLAADGRISRIIRHLLDDDVYVYQSRLNYKPGFGGQEFYWHSDFETWHTEDGLPRMRTISASILLTDNTPLNGPLMLIPGSHRNFIQCRGETPENNYRTSLRKQEIGVPDQHTLTRLADEAGIVPATGKAGTVVLFDCNTLHGSNGNITPDPRSNAFFVYNAMSNQVTEPFAATSPRPHFLAERGSVTAVTPVEGRITRHRAMPKAA</sequence>
<keyword evidence="12" id="KW-1185">Reference proteome</keyword>
<dbReference type="Gene3D" id="2.60.120.620">
    <property type="entry name" value="q2cbj1_9rhob like domain"/>
    <property type="match status" value="1"/>
</dbReference>
<evidence type="ECO:0000256" key="2">
    <source>
        <dbReference type="ARBA" id="ARBA00004063"/>
    </source>
</evidence>
<keyword evidence="5" id="KW-0479">Metal-binding</keyword>
<dbReference type="Proteomes" id="UP000470384">
    <property type="component" value="Unassembled WGS sequence"/>
</dbReference>
<comment type="subunit">
    <text evidence="4">Homodimer.</text>
</comment>
<dbReference type="EMBL" id="WXYQ01000009">
    <property type="protein sequence ID" value="NBG96541.1"/>
    <property type="molecule type" value="Genomic_DNA"/>
</dbReference>
<keyword evidence="7 11" id="KW-0560">Oxidoreductase</keyword>
<dbReference type="EC" id="1.14.11.55" evidence="10"/>
<evidence type="ECO:0000256" key="3">
    <source>
        <dbReference type="ARBA" id="ARBA00007851"/>
    </source>
</evidence>
<dbReference type="OrthoDB" id="9791262at2"/>
<reference evidence="11 12" key="1">
    <citation type="journal article" date="2016" name="Int. J. Syst. Evol. Microbiol.">
        <title>Pyruvatibacter mobilis gen. nov., sp. nov., a marine bacterium from the culture broth of Picochlorum sp. 122.</title>
        <authorList>
            <person name="Wang G."/>
            <person name="Tang M."/>
            <person name="Wu H."/>
            <person name="Dai S."/>
            <person name="Li T."/>
            <person name="Chen C."/>
            <person name="He H."/>
            <person name="Fan J."/>
            <person name="Xiang W."/>
            <person name="Li X."/>
        </authorList>
    </citation>
    <scope>NUCLEOTIDE SEQUENCE [LARGE SCALE GENOMIC DNA]</scope>
    <source>
        <strain evidence="11 12">GYP-11</strain>
    </source>
</reference>
<dbReference type="SUPFAM" id="SSF51197">
    <property type="entry name" value="Clavaminate synthase-like"/>
    <property type="match status" value="1"/>
</dbReference>
<dbReference type="GO" id="GO:0016706">
    <property type="term" value="F:2-oxoglutarate-dependent dioxygenase activity"/>
    <property type="evidence" value="ECO:0007669"/>
    <property type="project" value="InterPro"/>
</dbReference>
<dbReference type="AlphaFoldDB" id="A0A845QEU8"/>
<comment type="catalytic activity">
    <reaction evidence="9">
        <text>L-ectoine + 2-oxoglutarate + O2 = 5-hydroxyectoine + succinate + CO2</text>
        <dbReference type="Rhea" id="RHEA:45740"/>
        <dbReference type="ChEBI" id="CHEBI:15379"/>
        <dbReference type="ChEBI" id="CHEBI:16526"/>
        <dbReference type="ChEBI" id="CHEBI:16810"/>
        <dbReference type="ChEBI" id="CHEBI:30031"/>
        <dbReference type="ChEBI" id="CHEBI:58515"/>
        <dbReference type="ChEBI" id="CHEBI:85413"/>
        <dbReference type="EC" id="1.14.11.55"/>
    </reaction>
</comment>
<accession>A0A845QEU8</accession>
<comment type="caution">
    <text evidence="11">The sequence shown here is derived from an EMBL/GenBank/DDBJ whole genome shotgun (WGS) entry which is preliminary data.</text>
</comment>
<dbReference type="InterPro" id="IPR008775">
    <property type="entry name" value="Phytyl_CoA_dOase-like"/>
</dbReference>
<dbReference type="PANTHER" id="PTHR20883:SF48">
    <property type="entry name" value="ECTOINE DIOXYGENASE"/>
    <property type="match status" value="1"/>
</dbReference>
<evidence type="ECO:0000313" key="11">
    <source>
        <dbReference type="EMBL" id="NBG96541.1"/>
    </source>
</evidence>
<dbReference type="NCBIfam" id="TIGR02408">
    <property type="entry name" value="ectoine_ThpD"/>
    <property type="match status" value="1"/>
</dbReference>
<evidence type="ECO:0000256" key="8">
    <source>
        <dbReference type="ARBA" id="ARBA00023004"/>
    </source>
</evidence>
<keyword evidence="8" id="KW-0408">Iron</keyword>
<evidence type="ECO:0000256" key="7">
    <source>
        <dbReference type="ARBA" id="ARBA00023002"/>
    </source>
</evidence>
<comment type="function">
    <text evidence="2">Involved in the biosynthesis of 5-hydroxyectoine, called compatible solute, which helps organisms to survive extreme osmotic stress by acting as a highly soluble organic osmolyte. Catalyzes the 2-oxoglutarate-dependent selective hydroxylation of L-ectoine to yield (4S,5S)-5-hydroxyectoine.</text>
</comment>
<dbReference type="InterPro" id="IPR012774">
    <property type="entry name" value="EctD"/>
</dbReference>
<comment type="cofactor">
    <cofactor evidence="1">
        <name>Fe(2+)</name>
        <dbReference type="ChEBI" id="CHEBI:29033"/>
    </cofactor>
</comment>
<evidence type="ECO:0000256" key="1">
    <source>
        <dbReference type="ARBA" id="ARBA00001954"/>
    </source>
</evidence>
<evidence type="ECO:0000256" key="9">
    <source>
        <dbReference type="ARBA" id="ARBA00049228"/>
    </source>
</evidence>
<dbReference type="PANTHER" id="PTHR20883">
    <property type="entry name" value="PHYTANOYL-COA DIOXYGENASE DOMAIN CONTAINING 1"/>
    <property type="match status" value="1"/>
</dbReference>
<evidence type="ECO:0000256" key="6">
    <source>
        <dbReference type="ARBA" id="ARBA00022964"/>
    </source>
</evidence>
<evidence type="ECO:0000256" key="5">
    <source>
        <dbReference type="ARBA" id="ARBA00022723"/>
    </source>
</evidence>